<evidence type="ECO:0000313" key="1">
    <source>
        <dbReference type="EMBL" id="PZO46776.1"/>
    </source>
</evidence>
<gene>
    <name evidence="1" type="primary">pglZ</name>
    <name evidence="1" type="ORF">DCF15_19895</name>
</gene>
<dbReference type="NCBIfam" id="TIGR02687">
    <property type="entry name" value="BREX-1 system phosphatase PglZ type A"/>
    <property type="match status" value="1"/>
</dbReference>
<dbReference type="AlphaFoldDB" id="A0A2W4WPB9"/>
<dbReference type="InterPro" id="IPR014060">
    <property type="entry name" value="PglZ"/>
</dbReference>
<dbReference type="InterPro" id="IPR017850">
    <property type="entry name" value="Alkaline_phosphatase_core_sf"/>
</dbReference>
<organism evidence="1 2">
    <name type="scientific">Phormidesmis priestleyi</name>
    <dbReference type="NCBI Taxonomy" id="268141"/>
    <lineage>
        <taxon>Bacteria</taxon>
        <taxon>Bacillati</taxon>
        <taxon>Cyanobacteriota</taxon>
        <taxon>Cyanophyceae</taxon>
        <taxon>Leptolyngbyales</taxon>
        <taxon>Leptolyngbyaceae</taxon>
        <taxon>Phormidesmis</taxon>
    </lineage>
</organism>
<dbReference type="SUPFAM" id="SSF53649">
    <property type="entry name" value="Alkaline phosphatase-like"/>
    <property type="match status" value="1"/>
</dbReference>
<reference evidence="2" key="1">
    <citation type="submission" date="2018-04" db="EMBL/GenBank/DDBJ databases">
        <authorList>
            <person name="Cornet L."/>
        </authorList>
    </citation>
    <scope>NUCLEOTIDE SEQUENCE [LARGE SCALE GENOMIC DNA]</scope>
</reference>
<accession>A0A2W4WPB9</accession>
<name>A0A2W4WPB9_9CYAN</name>
<protein>
    <submittedName>
        <fullName evidence="1">BREX-1 system phosphatase PglZ type A</fullName>
    </submittedName>
</protein>
<evidence type="ECO:0000313" key="2">
    <source>
        <dbReference type="Proteomes" id="UP000249794"/>
    </source>
</evidence>
<dbReference type="Pfam" id="PF08665">
    <property type="entry name" value="PglZ"/>
    <property type="match status" value="1"/>
</dbReference>
<dbReference type="Proteomes" id="UP000249794">
    <property type="component" value="Unassembled WGS sequence"/>
</dbReference>
<dbReference type="EMBL" id="QBMP01000297">
    <property type="protein sequence ID" value="PZO46776.1"/>
    <property type="molecule type" value="Genomic_DNA"/>
</dbReference>
<sequence>MSDIAKALKKLFKDKHRIVFWYDAKQELISEYEALELAGVEKLELLNNEFALKYRILREQPDQKFLLYHKGPQPPDLDNWLLDVQLAHGEFRTDQVGLWMADLNFGLEFAEVVQTHAEFYTAAKRREALKRSHKPDDTQGIIRLKMLAICADADPRLDSILEHLLAELAENITDKVKLISRCSLTDFLWQQMERTYGYKSDTPGIEDFVIELFKSCYAMETNGTVKLTGDALVFLKRWKDSRRFEQAFETLSERCADVLRIEQDLEKRNLQELVALDYFELVDKKVMSDLVRAIASKTISSGNVTLYIRQRRQGHWYKEFKDLYEAIDYAAQFISALDEASLSMESMTNGIKQYCQSWFRIDQLYRKFTFHVRQSAKPPLMEALTEQIENLYSNNYLLKVNDRWQTLVDAMDKWEVPSIPLQRTFFYRWVQPFLNKGKKVCVIISDAMRYEVGEELTTLIRQEDRYDAEIEAALSMLPSYTQLGMAALLPNQELAITDSKDAAVNVDGISSRGTENRKKILNKAQKATAVLAKDLMKMNRNDSRELFREHAVVYVYHNHIDHTGKRDSAERVFAAAEETLAELIGAVKKLTNANASNIIVTADHGFIYQDKPIPESDFTSCEADGDHIFYRDRRFVLGRGLKEAAGLRKFSSANLGLVGALVPSSGTG</sequence>
<proteinExistence type="predicted"/>
<comment type="caution">
    <text evidence="1">The sequence shown here is derived from an EMBL/GenBank/DDBJ whole genome shotgun (WGS) entry which is preliminary data.</text>
</comment>
<reference evidence="1 2" key="2">
    <citation type="submission" date="2018-06" db="EMBL/GenBank/DDBJ databases">
        <title>Metagenomic assembly of (sub)arctic Cyanobacteria and their associated microbiome from non-axenic cultures.</title>
        <authorList>
            <person name="Baurain D."/>
        </authorList>
    </citation>
    <scope>NUCLEOTIDE SEQUENCE [LARGE SCALE GENOMIC DNA]</scope>
    <source>
        <strain evidence="1">ULC027bin1</strain>
    </source>
</reference>